<reference evidence="1 2" key="1">
    <citation type="submission" date="2014-07" db="EMBL/GenBank/DDBJ databases">
        <title>Porphyromonadaceae bacterium OUH 334697 = ATCC BAA-2682 = DSM 28341 draft genome.</title>
        <authorList>
            <person name="Sydenham T.V."/>
            <person name="Hasman H."/>
            <person name="Justesen U.S."/>
        </authorList>
    </citation>
    <scope>NUCLEOTIDE SEQUENCE [LARGE SCALE GENOMIC DNA]</scope>
    <source>
        <strain evidence="1 2">OUH 334697</strain>
    </source>
</reference>
<dbReference type="AlphaFoldDB" id="A0AB34R341"/>
<name>A0AB34R341_9PORP</name>
<evidence type="ECO:0000313" key="2">
    <source>
        <dbReference type="Proteomes" id="UP000031937"/>
    </source>
</evidence>
<dbReference type="Proteomes" id="UP000031937">
    <property type="component" value="Unassembled WGS sequence"/>
</dbReference>
<comment type="caution">
    <text evidence="1">The sequence shown here is derived from an EMBL/GenBank/DDBJ whole genome shotgun (WGS) entry which is preliminary data.</text>
</comment>
<dbReference type="EMBL" id="JPIT01000018">
    <property type="protein sequence ID" value="KIO45459.1"/>
    <property type="molecule type" value="Genomic_DNA"/>
</dbReference>
<dbReference type="RefSeq" id="WP_041503395.1">
    <property type="nucleotide sequence ID" value="NZ_JPIT01000018.1"/>
</dbReference>
<accession>A0AB34R341</accession>
<gene>
    <name evidence="1" type="ORF">IE90_08615</name>
</gene>
<protein>
    <submittedName>
        <fullName evidence="1">Uncharacterized protein</fullName>
    </submittedName>
</protein>
<proteinExistence type="predicted"/>
<evidence type="ECO:0000313" key="1">
    <source>
        <dbReference type="EMBL" id="KIO45459.1"/>
    </source>
</evidence>
<organism evidence="1 2">
    <name type="scientific">Sanguibacteroides justesenii</name>
    <dbReference type="NCBI Taxonomy" id="1547597"/>
    <lineage>
        <taxon>Bacteria</taxon>
        <taxon>Pseudomonadati</taxon>
        <taxon>Bacteroidota</taxon>
        <taxon>Bacteroidia</taxon>
        <taxon>Bacteroidales</taxon>
        <taxon>Porphyromonadaceae</taxon>
        <taxon>Sanguibacteroides</taxon>
    </lineage>
</organism>
<sequence>MVRKKEEVPENILPEISGNRKKDLQSFLKKKNVEFGIQLLKHYVPRNRRLIAYCETSKDKKYITENLKAILI</sequence>